<evidence type="ECO:0000256" key="2">
    <source>
        <dbReference type="ARBA" id="ARBA00022857"/>
    </source>
</evidence>
<dbReference type="Gene3D" id="3.40.140.10">
    <property type="entry name" value="Cytidine Deaminase, domain 2"/>
    <property type="match status" value="1"/>
</dbReference>
<dbReference type="InterPro" id="IPR016193">
    <property type="entry name" value="Cytidine_deaminase-like"/>
</dbReference>
<keyword evidence="3" id="KW-0560">Oxidoreductase</keyword>
<accession>A0A7S2Z6T2</accession>
<evidence type="ECO:0000256" key="1">
    <source>
        <dbReference type="ARBA" id="ARBA00005104"/>
    </source>
</evidence>
<feature type="compositionally biased region" description="Low complexity" evidence="4">
    <location>
        <begin position="50"/>
        <end position="70"/>
    </location>
</feature>
<dbReference type="Pfam" id="PF08719">
    <property type="entry name" value="NADAR"/>
    <property type="match status" value="1"/>
</dbReference>
<sequence length="695" mass="74208">MLASAGGRGLCARCHISNERKSGRVGLRRTAPSSPARARRLLGPIRANLPSSGNPSSPSSKSKSQQPQSKTMGVIKPKQLQGSVVAEDAELSTTFSRRDLVELRRACLLAHSTKGEVAPFPFAGCVLVSRKGKVKAETFQHASGTTPAEIQALAIAAPKACKGGTLYLNMEPAHALGQEASVEGIAAAGVARVVLGMANPQPHLQGKATAALREAGVQVDCLSALVLNPELEEEGAASAVAVADRALALSREMAGAVVDTLEADALWTLKGCLETNEDLLHCVAKARPLCVLKYAMTIDGKTASVSGHSAWISGTDSRKRVYEQRAECDCVVVGGETVRSDNPKLTTRQQEGHVPTRVVISRTMNLPLDPTCNLWDTGVAPSLVITEKGVRPEAQRALQELGVEVVAFEKLSLAKVVDHLYDRGYMRVLWECGGMLAGPAIAAGVVNKVMCFVAPKVIGGDGAPSPVGDGLGLEKMSEALDVTDVSYEQISQDVLATGYLPTSTSIFHVASEAYGKSANPVAGNGAAGDAEEVTFYKAWRKYGMLSNFYCVDLDIGGRTWRSVEHYYQAMKFSGVGFAETTYVMDEIAAQVSAEEAARLGRSVQQTKPHLVRGDWGQAKLEVMREALEVKFARGSPAWRLLRSTCSSESEAGLCKLIEYSPRDAFWGNGFDGRGLNWLGTMLMEIRDQDASNDEA</sequence>
<dbReference type="InterPro" id="IPR002125">
    <property type="entry name" value="CMP_dCMP_dom"/>
</dbReference>
<dbReference type="GO" id="GO:0050661">
    <property type="term" value="F:NADP binding"/>
    <property type="evidence" value="ECO:0007669"/>
    <property type="project" value="InterPro"/>
</dbReference>
<feature type="region of interest" description="Disordered" evidence="4">
    <location>
        <begin position="21"/>
        <end position="78"/>
    </location>
</feature>
<dbReference type="PANTHER" id="PTHR38011:SF7">
    <property type="entry name" value="2,5-DIAMINO-6-RIBOSYLAMINO-4(3H)-PYRIMIDINONE 5'-PHOSPHATE REDUCTASE"/>
    <property type="match status" value="1"/>
</dbReference>
<proteinExistence type="predicted"/>
<dbReference type="SUPFAM" id="SSF143990">
    <property type="entry name" value="YbiA-like"/>
    <property type="match status" value="1"/>
</dbReference>
<reference evidence="6" key="1">
    <citation type="submission" date="2021-01" db="EMBL/GenBank/DDBJ databases">
        <authorList>
            <person name="Corre E."/>
            <person name="Pelletier E."/>
            <person name="Niang G."/>
            <person name="Scheremetjew M."/>
            <person name="Finn R."/>
            <person name="Kale V."/>
            <person name="Holt S."/>
            <person name="Cochrane G."/>
            <person name="Meng A."/>
            <person name="Brown T."/>
            <person name="Cohen L."/>
        </authorList>
    </citation>
    <scope>NUCLEOTIDE SEQUENCE</scope>
    <source>
        <strain evidence="6">RCC856</strain>
    </source>
</reference>
<dbReference type="SUPFAM" id="SSF53597">
    <property type="entry name" value="Dihydrofolate reductase-like"/>
    <property type="match status" value="1"/>
</dbReference>
<evidence type="ECO:0000256" key="3">
    <source>
        <dbReference type="ARBA" id="ARBA00023002"/>
    </source>
</evidence>
<dbReference type="InterPro" id="IPR012816">
    <property type="entry name" value="NADAR"/>
</dbReference>
<protein>
    <recommendedName>
        <fullName evidence="5">CMP/dCMP-type deaminase domain-containing protein</fullName>
    </recommendedName>
</protein>
<dbReference type="PANTHER" id="PTHR38011">
    <property type="entry name" value="DIHYDROFOLATE REDUCTASE FAMILY PROTEIN (AFU_ORTHOLOGUE AFUA_8G06820)"/>
    <property type="match status" value="1"/>
</dbReference>
<gene>
    <name evidence="6" type="ORF">CLAU1311_LOCUS7782</name>
</gene>
<dbReference type="GO" id="GO:0008703">
    <property type="term" value="F:5-amino-6-(5-phosphoribosylamino)uracil reductase activity"/>
    <property type="evidence" value="ECO:0007669"/>
    <property type="project" value="InterPro"/>
</dbReference>
<keyword evidence="2" id="KW-0521">NADP</keyword>
<dbReference type="NCBIfam" id="TIGR02464">
    <property type="entry name" value="ribofla_fusion"/>
    <property type="match status" value="1"/>
</dbReference>
<dbReference type="GO" id="GO:0009231">
    <property type="term" value="P:riboflavin biosynthetic process"/>
    <property type="evidence" value="ECO:0007669"/>
    <property type="project" value="UniProtKB-UniPathway"/>
</dbReference>
<dbReference type="InterPro" id="IPR024072">
    <property type="entry name" value="DHFR-like_dom_sf"/>
</dbReference>
<dbReference type="InterPro" id="IPR002734">
    <property type="entry name" value="RibDG_C"/>
</dbReference>
<dbReference type="InterPro" id="IPR037238">
    <property type="entry name" value="YbiA-like_sf"/>
</dbReference>
<comment type="pathway">
    <text evidence="1">Cofactor biosynthesis; riboflavin biosynthesis.</text>
</comment>
<dbReference type="NCBIfam" id="TIGR00227">
    <property type="entry name" value="ribD_Cterm"/>
    <property type="match status" value="1"/>
</dbReference>
<evidence type="ECO:0000256" key="4">
    <source>
        <dbReference type="SAM" id="MobiDB-lite"/>
    </source>
</evidence>
<dbReference type="Gene3D" id="1.10.357.40">
    <property type="entry name" value="YbiA-like"/>
    <property type="match status" value="1"/>
</dbReference>
<dbReference type="AlphaFoldDB" id="A0A7S2Z6T2"/>
<organism evidence="6">
    <name type="scientific">Chloropicon laureae</name>
    <dbReference type="NCBI Taxonomy" id="464258"/>
    <lineage>
        <taxon>Eukaryota</taxon>
        <taxon>Viridiplantae</taxon>
        <taxon>Chlorophyta</taxon>
        <taxon>Chloropicophyceae</taxon>
        <taxon>Chloropicales</taxon>
        <taxon>Chloropicaceae</taxon>
        <taxon>Chloropicon</taxon>
    </lineage>
</organism>
<dbReference type="SUPFAM" id="SSF53927">
    <property type="entry name" value="Cytidine deaminase-like"/>
    <property type="match status" value="1"/>
</dbReference>
<dbReference type="CDD" id="cd15457">
    <property type="entry name" value="NADAR"/>
    <property type="match status" value="1"/>
</dbReference>
<dbReference type="UniPathway" id="UPA00275"/>
<dbReference type="Pfam" id="PF01872">
    <property type="entry name" value="RibD_C"/>
    <property type="match status" value="1"/>
</dbReference>
<feature type="domain" description="CMP/dCMP-type deaminase" evidence="5">
    <location>
        <begin position="97"/>
        <end position="215"/>
    </location>
</feature>
<evidence type="ECO:0000313" key="6">
    <source>
        <dbReference type="EMBL" id="CAE0026120.1"/>
    </source>
</evidence>
<name>A0A7S2Z6T2_9CHLO</name>
<evidence type="ECO:0000259" key="5">
    <source>
        <dbReference type="PROSITE" id="PS51747"/>
    </source>
</evidence>
<dbReference type="InterPro" id="IPR011549">
    <property type="entry name" value="RibD_C"/>
</dbReference>
<dbReference type="InterPro" id="IPR050765">
    <property type="entry name" value="Riboflavin_Biosynth_HTPR"/>
</dbReference>
<dbReference type="PROSITE" id="PS51747">
    <property type="entry name" value="CYT_DCMP_DEAMINASES_2"/>
    <property type="match status" value="1"/>
</dbReference>
<dbReference type="EMBL" id="HBHU01011934">
    <property type="protein sequence ID" value="CAE0026120.1"/>
    <property type="molecule type" value="Transcribed_RNA"/>
</dbReference>
<dbReference type="Gene3D" id="3.40.430.10">
    <property type="entry name" value="Dihydrofolate Reductase, subunit A"/>
    <property type="match status" value="1"/>
</dbReference>